<comment type="caution">
    <text evidence="1">The sequence shown here is derived from an EMBL/GenBank/DDBJ whole genome shotgun (WGS) entry which is preliminary data.</text>
</comment>
<dbReference type="AlphaFoldDB" id="A0A4Y2JFG6"/>
<evidence type="ECO:0000313" key="1">
    <source>
        <dbReference type="EMBL" id="GBM88625.1"/>
    </source>
</evidence>
<reference evidence="1 2" key="1">
    <citation type="journal article" date="2019" name="Sci. Rep.">
        <title>Orb-weaving spider Araneus ventricosus genome elucidates the spidroin gene catalogue.</title>
        <authorList>
            <person name="Kono N."/>
            <person name="Nakamura H."/>
            <person name="Ohtoshi R."/>
            <person name="Moran D.A.P."/>
            <person name="Shinohara A."/>
            <person name="Yoshida Y."/>
            <person name="Fujiwara M."/>
            <person name="Mori M."/>
            <person name="Tomita M."/>
            <person name="Arakawa K."/>
        </authorList>
    </citation>
    <scope>NUCLEOTIDE SEQUENCE [LARGE SCALE GENOMIC DNA]</scope>
</reference>
<sequence>MAWRATTPFLWSGVLVNDCHNAASASRAFTQHQRKDIQPLTDLACSRHILFRLRQPRYIIHPKAVQAYYSPHGSPGVLFIPRQPRYIIHPKAVQAYYSPYGSPGELFTPRQPRYIIHAKAVQAYYSPIRQKVCFGLTQSDQFFLRNSSTVYSRAFKGLAQIL</sequence>
<keyword evidence="2" id="KW-1185">Reference proteome</keyword>
<accession>A0A4Y2JFG6</accession>
<evidence type="ECO:0000313" key="2">
    <source>
        <dbReference type="Proteomes" id="UP000499080"/>
    </source>
</evidence>
<proteinExistence type="predicted"/>
<organism evidence="1 2">
    <name type="scientific">Araneus ventricosus</name>
    <name type="common">Orbweaver spider</name>
    <name type="synonym">Epeira ventricosa</name>
    <dbReference type="NCBI Taxonomy" id="182803"/>
    <lineage>
        <taxon>Eukaryota</taxon>
        <taxon>Metazoa</taxon>
        <taxon>Ecdysozoa</taxon>
        <taxon>Arthropoda</taxon>
        <taxon>Chelicerata</taxon>
        <taxon>Arachnida</taxon>
        <taxon>Araneae</taxon>
        <taxon>Araneomorphae</taxon>
        <taxon>Entelegynae</taxon>
        <taxon>Araneoidea</taxon>
        <taxon>Araneidae</taxon>
        <taxon>Araneus</taxon>
    </lineage>
</organism>
<gene>
    <name evidence="1" type="ORF">AVEN_207121_1</name>
</gene>
<dbReference type="Proteomes" id="UP000499080">
    <property type="component" value="Unassembled WGS sequence"/>
</dbReference>
<name>A0A4Y2JFG6_ARAVE</name>
<protein>
    <submittedName>
        <fullName evidence="1">Uncharacterized protein</fullName>
    </submittedName>
</protein>
<dbReference type="EMBL" id="BGPR01003479">
    <property type="protein sequence ID" value="GBM88625.1"/>
    <property type="molecule type" value="Genomic_DNA"/>
</dbReference>